<dbReference type="EMBL" id="AMWN01000002">
    <property type="protein sequence ID" value="EXJ94463.1"/>
    <property type="molecule type" value="Genomic_DNA"/>
</dbReference>
<proteinExistence type="predicted"/>
<dbReference type="PANTHER" id="PTHR39596">
    <property type="match status" value="1"/>
</dbReference>
<dbReference type="HOGENOM" id="CLU_015641_1_0_1"/>
<gene>
    <name evidence="1" type="ORF">A1O1_02859</name>
</gene>
<dbReference type="RefSeq" id="XP_007721957.1">
    <property type="nucleotide sequence ID" value="XM_007723767.1"/>
</dbReference>
<dbReference type="AlphaFoldDB" id="W9YPJ7"/>
<dbReference type="Proteomes" id="UP000019484">
    <property type="component" value="Unassembled WGS sequence"/>
</dbReference>
<evidence type="ECO:0000313" key="2">
    <source>
        <dbReference type="Proteomes" id="UP000019484"/>
    </source>
</evidence>
<sequence>MIVLRLVLCIAQSDLSRQYGPGSLIGLLNATIRVLRTSLDIVTEQRAKDQETTIVSAFLWTSWSRILLLRLRAVAGMQLQGFDYNFRGLSSIRFLDVVPEIAECRKRIQHKELQATPYLCAWAYRNLTNDRACISTDLRRFHQLYHACFGARQAVCNPGSTQCDGWSSVACGRFEHTPVTNQSCHEPGCPGDCRRLFWIRESFVSISGPKAVDIMATDATGLPYYTAAIPSENDLRWDCIANITRIFSVSDTTLVCDRDIMTIDISDHTVDICEKLLAALLVCDWNMRAWTLLEAMRGRNALYLLCRDDMVISVRDALQTVYTSGRIDMVIPFMMRSYLLPPNDLTDMELFEGGGSVATEEDLQIAKGFISIGEAAVLLSHRHATRDDDDLLIWNLLAGDMETSDPADMWRRRIGKKISTEALVSSCPRLRGVPGFHWAPSRPTMPRRTHTSVLSSNGKEFPPFEGVDARDGYVTVDGLRAKWLTFEFGVSIPKP</sequence>
<evidence type="ECO:0000313" key="1">
    <source>
        <dbReference type="EMBL" id="EXJ94463.1"/>
    </source>
</evidence>
<evidence type="ECO:0008006" key="3">
    <source>
        <dbReference type="Google" id="ProtNLM"/>
    </source>
</evidence>
<reference evidence="1 2" key="1">
    <citation type="submission" date="2013-03" db="EMBL/GenBank/DDBJ databases">
        <title>The Genome Sequence of Capronia coronata CBS 617.96.</title>
        <authorList>
            <consortium name="The Broad Institute Genomics Platform"/>
            <person name="Cuomo C."/>
            <person name="de Hoog S."/>
            <person name="Gorbushina A."/>
            <person name="Walker B."/>
            <person name="Young S.K."/>
            <person name="Zeng Q."/>
            <person name="Gargeya S."/>
            <person name="Fitzgerald M."/>
            <person name="Haas B."/>
            <person name="Abouelleil A."/>
            <person name="Allen A.W."/>
            <person name="Alvarado L."/>
            <person name="Arachchi H.M."/>
            <person name="Berlin A.M."/>
            <person name="Chapman S.B."/>
            <person name="Gainer-Dewar J."/>
            <person name="Goldberg J."/>
            <person name="Griggs A."/>
            <person name="Gujja S."/>
            <person name="Hansen M."/>
            <person name="Howarth C."/>
            <person name="Imamovic A."/>
            <person name="Ireland A."/>
            <person name="Larimer J."/>
            <person name="McCowan C."/>
            <person name="Murphy C."/>
            <person name="Pearson M."/>
            <person name="Poon T.W."/>
            <person name="Priest M."/>
            <person name="Roberts A."/>
            <person name="Saif S."/>
            <person name="Shea T."/>
            <person name="Sisk P."/>
            <person name="Sykes S."/>
            <person name="Wortman J."/>
            <person name="Nusbaum C."/>
            <person name="Birren B."/>
        </authorList>
    </citation>
    <scope>NUCLEOTIDE SEQUENCE [LARGE SCALE GENOMIC DNA]</scope>
    <source>
        <strain evidence="1 2">CBS 617.96</strain>
    </source>
</reference>
<dbReference type="OrthoDB" id="2426273at2759"/>
<dbReference type="PANTHER" id="PTHR39596:SF4">
    <property type="entry name" value="HET DOMAIN PROTEIN (AFU_ORTHOLOGUE AFUA_3G03140)-RELATED"/>
    <property type="match status" value="1"/>
</dbReference>
<dbReference type="STRING" id="1182541.W9YPJ7"/>
<comment type="caution">
    <text evidence="1">The sequence shown here is derived from an EMBL/GenBank/DDBJ whole genome shotgun (WGS) entry which is preliminary data.</text>
</comment>
<protein>
    <recommendedName>
        <fullName evidence="3">Heterokaryon incompatibility domain-containing protein</fullName>
    </recommendedName>
</protein>
<name>W9YPJ7_9EURO</name>
<dbReference type="eggNOG" id="ENOG502SK6F">
    <property type="taxonomic scope" value="Eukaryota"/>
</dbReference>
<dbReference type="GeneID" id="19157756"/>
<keyword evidence="2" id="KW-1185">Reference proteome</keyword>
<organism evidence="1 2">
    <name type="scientific">Capronia coronata CBS 617.96</name>
    <dbReference type="NCBI Taxonomy" id="1182541"/>
    <lineage>
        <taxon>Eukaryota</taxon>
        <taxon>Fungi</taxon>
        <taxon>Dikarya</taxon>
        <taxon>Ascomycota</taxon>
        <taxon>Pezizomycotina</taxon>
        <taxon>Eurotiomycetes</taxon>
        <taxon>Chaetothyriomycetidae</taxon>
        <taxon>Chaetothyriales</taxon>
        <taxon>Herpotrichiellaceae</taxon>
        <taxon>Capronia</taxon>
    </lineage>
</organism>
<accession>W9YPJ7</accession>